<comment type="caution">
    <text evidence="1">The sequence shown here is derived from an EMBL/GenBank/DDBJ whole genome shotgun (WGS) entry which is preliminary data.</text>
</comment>
<accession>A0ABT5HLN4</accession>
<name>A0ABT5HLN4_9CAUL</name>
<gene>
    <name evidence="1" type="ORF">PQU98_13450</name>
</gene>
<proteinExistence type="predicted"/>
<reference evidence="1 2" key="1">
    <citation type="submission" date="2023-01" db="EMBL/GenBank/DDBJ databases">
        <title>Novel species of the genus Asticcacaulis isolated from rivers.</title>
        <authorList>
            <person name="Lu H."/>
        </authorList>
    </citation>
    <scope>NUCLEOTIDE SEQUENCE [LARGE SCALE GENOMIC DNA]</scope>
    <source>
        <strain evidence="1 2">LKC15W</strain>
    </source>
</reference>
<dbReference type="EMBL" id="JAQQKV010000002">
    <property type="protein sequence ID" value="MDC7677144.1"/>
    <property type="molecule type" value="Genomic_DNA"/>
</dbReference>
<organism evidence="1 2">
    <name type="scientific">Asticcacaulis machinosus</name>
    <dbReference type="NCBI Taxonomy" id="2984211"/>
    <lineage>
        <taxon>Bacteria</taxon>
        <taxon>Pseudomonadati</taxon>
        <taxon>Pseudomonadota</taxon>
        <taxon>Alphaproteobacteria</taxon>
        <taxon>Caulobacterales</taxon>
        <taxon>Caulobacteraceae</taxon>
        <taxon>Asticcacaulis</taxon>
    </lineage>
</organism>
<protein>
    <submittedName>
        <fullName evidence="1">Uncharacterized protein</fullName>
    </submittedName>
</protein>
<dbReference type="RefSeq" id="WP_272745447.1">
    <property type="nucleotide sequence ID" value="NZ_JAQQKV010000002.1"/>
</dbReference>
<dbReference type="Proteomes" id="UP001218579">
    <property type="component" value="Unassembled WGS sequence"/>
</dbReference>
<keyword evidence="2" id="KW-1185">Reference proteome</keyword>
<evidence type="ECO:0000313" key="1">
    <source>
        <dbReference type="EMBL" id="MDC7677144.1"/>
    </source>
</evidence>
<evidence type="ECO:0000313" key="2">
    <source>
        <dbReference type="Proteomes" id="UP001218579"/>
    </source>
</evidence>
<sequence>MASDYMRTDERLELINALEHSAEISDKIEENPIFWKWLIVAFHNALQGAFVCYLDGSITGLGTSGLSVLDDHKKDDHNNQLQTLRWLNGDMDGEMPNPKLAPIRKLYQRLSEVEYVGEWNVVVTSRTTDSALKRLVDFRNEFIHFTPKGLSVELNGFPQMVLTLCDLVEVLALVKPTYSRHMDEAKNSRLADALSKLRANMGALKY</sequence>